<geneLocation type="plasmid" evidence="1 2">
    <name>unnamed4</name>
</geneLocation>
<proteinExistence type="predicted"/>
<evidence type="ECO:0000313" key="2">
    <source>
        <dbReference type="Proteomes" id="UP000249605"/>
    </source>
</evidence>
<dbReference type="KEGG" id="azm:DM194_25265"/>
<dbReference type="AlphaFoldDB" id="A0A2U9SFM7"/>
<reference evidence="1 2" key="1">
    <citation type="submission" date="2018-06" db="EMBL/GenBank/DDBJ databases">
        <title>Complete genome sequencing of Azospirillum sp. M2T2B2.</title>
        <authorList>
            <person name="Heo J."/>
            <person name="Kim S.-J."/>
            <person name="Kwon S.-W."/>
            <person name="Anandham R."/>
        </authorList>
    </citation>
    <scope>NUCLEOTIDE SEQUENCE [LARGE SCALE GENOMIC DNA]</scope>
    <source>
        <strain evidence="1 2">M2T2B2</strain>
        <plasmid evidence="1 2">unnamed4</plasmid>
    </source>
</reference>
<keyword evidence="2" id="KW-1185">Reference proteome</keyword>
<protein>
    <submittedName>
        <fullName evidence="1">Uncharacterized protein</fullName>
    </submittedName>
</protein>
<dbReference type="Proteomes" id="UP000249605">
    <property type="component" value="Plasmid unnamed4"/>
</dbReference>
<keyword evidence="1" id="KW-0614">Plasmid</keyword>
<name>A0A2U9SFM7_9PROT</name>
<sequence length="206" mass="23181">MPSLDPPAKIVASAADDMRQKIVYAALTLGPNLKLGEKITDIDRIYLVKDPVDVAVTRLKRVLFPWMVQHFCGSPTKTKAICIFEMFLEGKSKNDQNYSRLMGRMNTVRQDSELAKSMSWFKRVSTSSGRKVDANIFDDMYKIHMLGSSADEVHTTIHQEMFRQILKTPARKSFSSEVSAAVRQIRQTCEAAGFPLKKLGLSDSFA</sequence>
<accession>A0A2U9SFM7</accession>
<dbReference type="OrthoDB" id="7301771at2"/>
<gene>
    <name evidence="1" type="ORF">DM194_25265</name>
</gene>
<organism evidence="1 2">
    <name type="scientific">Azospirillum ramasamyi</name>
    <dbReference type="NCBI Taxonomy" id="682998"/>
    <lineage>
        <taxon>Bacteria</taxon>
        <taxon>Pseudomonadati</taxon>
        <taxon>Pseudomonadota</taxon>
        <taxon>Alphaproteobacteria</taxon>
        <taxon>Rhodospirillales</taxon>
        <taxon>Azospirillaceae</taxon>
        <taxon>Azospirillum</taxon>
    </lineage>
</organism>
<dbReference type="RefSeq" id="WP_111070636.1">
    <property type="nucleotide sequence ID" value="NZ_CP029834.1"/>
</dbReference>
<evidence type="ECO:0000313" key="1">
    <source>
        <dbReference type="EMBL" id="AWU97841.1"/>
    </source>
</evidence>
<dbReference type="EMBL" id="CP029834">
    <property type="protein sequence ID" value="AWU97841.1"/>
    <property type="molecule type" value="Genomic_DNA"/>
</dbReference>